<dbReference type="RefSeq" id="WP_248666427.1">
    <property type="nucleotide sequence ID" value="NZ_JALPRX010000029.1"/>
</dbReference>
<dbReference type="InterPro" id="IPR011049">
    <property type="entry name" value="Serralysin-like_metalloprot_C"/>
</dbReference>
<proteinExistence type="predicted"/>
<name>A0A9X2BUN2_9PROT</name>
<comment type="caution">
    <text evidence="1">The sequence shown here is derived from an EMBL/GenBank/DDBJ whole genome shotgun (WGS) entry which is preliminary data.</text>
</comment>
<dbReference type="PANTHER" id="PTHR46580:SF2">
    <property type="entry name" value="MAM DOMAIN-CONTAINING PROTEIN"/>
    <property type="match status" value="1"/>
</dbReference>
<reference evidence="1" key="1">
    <citation type="submission" date="2022-04" db="EMBL/GenBank/DDBJ databases">
        <title>Roseomonas acroporae sp. nov., isolated from coral Acropora digitifera.</title>
        <authorList>
            <person name="Sun H."/>
        </authorList>
    </citation>
    <scope>NUCLEOTIDE SEQUENCE</scope>
    <source>
        <strain evidence="1">NAR14</strain>
    </source>
</reference>
<dbReference type="GO" id="GO:0005509">
    <property type="term" value="F:calcium ion binding"/>
    <property type="evidence" value="ECO:0007669"/>
    <property type="project" value="InterPro"/>
</dbReference>
<dbReference type="Gene3D" id="2.150.10.10">
    <property type="entry name" value="Serralysin-like metalloprotease, C-terminal"/>
    <property type="match status" value="7"/>
</dbReference>
<dbReference type="PROSITE" id="PS00330">
    <property type="entry name" value="HEMOLYSIN_CALCIUM"/>
    <property type="match status" value="1"/>
</dbReference>
<sequence length="1230" mass="124877">MATYIGTAGNDTLTGTAGADIFVGSLGSDTIVTGGGYDLLDYSALTYNGVPVTIVFNTNANTIAKYYNGTLIGTDTAPSIDTIRAGSGNDYLTGRDSTLYTGNGSSTAGINLDAGLGTNTIDGRGLGTNVADFRSIAGSITINLTAGTATAAGMSDTLINVRKVWGNNAGDTVLGSAGNDSFVLGSGANIVDGAGGTNLVVYSYVGAAISVDMSQASNQVSHNGVYDTLSNIQTFVATSYNDVLRGSAVNESFFGLAGNNTIIGGGGSDWVKYDNFFDGTYGAGTHGATVNLTTGTATNPWDGTDTLTAIQHVEGSQFADDLTGRSGSNYSYLRGMQGNDTLRAPSASNYATADYISDPAGVTVNLTTGSATDGWGYTDTLVNIHVVRGSAYNDILVGSATGDTFIGSLGSDSVDGGDTTNRNTMDYRNTQYSGTSVSVTFTAPGTATVTKAEGGTDTLTNINQVLGTNGNDTLIGYAGSSFLSLRLRGEAGNDTINGQNSTNITVDYQDSPNAVTVDLAAGTASDGWGTTDTLIGVVRVQGTSYNDTLLGSAGNDVFQVVSSGAHTIDGRGGLNTVVYQSSDNITIDLAAGTIVKTGGVTDTLANITRAYASGGNDTVYGSAGDDILGGGAGNNTIDGRGGYNYVGYVYFAGGEDTPTHGVTVDLSHQTATNMWGGTDALANIQGVAGSTFADDMTGIDLGATRSMLQGRQGNDILRAPDDHSLVTADYVNDPAGVAVNLPNGQAIDGWGGLDTLVSIHSVRGSGYADIIVGDGKPDLIEGGAGNDYIDGGAGLDTAIINATRASATLTHNADNSWTVSSSDGTDTLAHVERLRFSDATVAIGQAAPGDSDANGTSDLLLRNDAGPIVLWQMAGNAVTGGGLVASLDASWSLRGTGDFNGSGQASILLQNANGTLGLWDLNGSQLTGGGAIGTVGSDWSIRGLYDFDGDGRTDILLQNTAGAAVVWDMNGSQIAGGGLVGTVGSDWSVRGVGDFDGDGKGGILWQNTAGAVVVWDLNGSQLTGGGLVGTVGSDWSVRGVGDFDGDGKGGILWQNTAGAVVVWDLNGSQLTGGGLVGTVGSDWSVRGVGDFDGDGKGGILWQNTAGAVVVWDLNGSQLTGGGLVGTVGSDWSVRGVGDFDGDGRSDILWRNNDGTLLIWEMQDTQVAGGGLVATLDSSWDVEKIGDYNGDGRSDIELRNSNGALVVWEMNGTQVIGGGQVASLDTSWHLV</sequence>
<dbReference type="SUPFAM" id="SSF69318">
    <property type="entry name" value="Integrin alpha N-terminal domain"/>
    <property type="match status" value="1"/>
</dbReference>
<dbReference type="AlphaFoldDB" id="A0A9X2BUN2"/>
<dbReference type="Pfam" id="PF00353">
    <property type="entry name" value="HemolysinCabind"/>
    <property type="match status" value="10"/>
</dbReference>
<gene>
    <name evidence="1" type="ORF">M0638_07910</name>
</gene>
<organism evidence="1 2">
    <name type="scientific">Roseomonas acroporae</name>
    <dbReference type="NCBI Taxonomy" id="2937791"/>
    <lineage>
        <taxon>Bacteria</taxon>
        <taxon>Pseudomonadati</taxon>
        <taxon>Pseudomonadota</taxon>
        <taxon>Alphaproteobacteria</taxon>
        <taxon>Acetobacterales</taxon>
        <taxon>Roseomonadaceae</taxon>
        <taxon>Roseomonas</taxon>
    </lineage>
</organism>
<dbReference type="Proteomes" id="UP001139516">
    <property type="component" value="Unassembled WGS sequence"/>
</dbReference>
<keyword evidence="2" id="KW-1185">Reference proteome</keyword>
<dbReference type="InterPro" id="IPR028994">
    <property type="entry name" value="Integrin_alpha_N"/>
</dbReference>
<accession>A0A9X2BUN2</accession>
<dbReference type="InterPro" id="IPR001343">
    <property type="entry name" value="Hemolysn_Ca-bd"/>
</dbReference>
<protein>
    <submittedName>
        <fullName evidence="1">Uncharacterized protein</fullName>
    </submittedName>
</protein>
<evidence type="ECO:0000313" key="1">
    <source>
        <dbReference type="EMBL" id="MCK8784301.1"/>
    </source>
</evidence>
<evidence type="ECO:0000313" key="2">
    <source>
        <dbReference type="Proteomes" id="UP001139516"/>
    </source>
</evidence>
<dbReference type="SUPFAM" id="SSF51120">
    <property type="entry name" value="beta-Roll"/>
    <property type="match status" value="5"/>
</dbReference>
<dbReference type="EMBL" id="JALPRX010000029">
    <property type="protein sequence ID" value="MCK8784301.1"/>
    <property type="molecule type" value="Genomic_DNA"/>
</dbReference>
<dbReference type="InterPro" id="IPR018511">
    <property type="entry name" value="Hemolysin-typ_Ca-bd_CS"/>
</dbReference>
<dbReference type="PANTHER" id="PTHR46580">
    <property type="entry name" value="SENSOR KINASE-RELATED"/>
    <property type="match status" value="1"/>
</dbReference>